<dbReference type="InterPro" id="IPR006569">
    <property type="entry name" value="CID_dom"/>
</dbReference>
<feature type="region of interest" description="Disordered" evidence="2">
    <location>
        <begin position="1422"/>
        <end position="1441"/>
    </location>
</feature>
<dbReference type="Pfam" id="PF04818">
    <property type="entry name" value="CID"/>
    <property type="match status" value="1"/>
</dbReference>
<reference evidence="5" key="1">
    <citation type="journal article" date="2023" name="Plant Biotechnol. J.">
        <title>Chromosome-level wild Hevea brasiliensis genome provides new tools for genomic-assisted breeding and valuable loci to elevate rubber yield.</title>
        <authorList>
            <person name="Cheng H."/>
            <person name="Song X."/>
            <person name="Hu Y."/>
            <person name="Wu T."/>
            <person name="Yang Q."/>
            <person name="An Z."/>
            <person name="Feng S."/>
            <person name="Deng Z."/>
            <person name="Wu W."/>
            <person name="Zeng X."/>
            <person name="Tu M."/>
            <person name="Wang X."/>
            <person name="Huang H."/>
        </authorList>
    </citation>
    <scope>NUCLEOTIDE SEQUENCE</scope>
    <source>
        <strain evidence="5">MT/VB/25A 57/8</strain>
    </source>
</reference>
<gene>
    <name evidence="5" type="ORF">P3X46_003095</name>
</gene>
<keyword evidence="1" id="KW-0507">mRNA processing</keyword>
<dbReference type="InterPro" id="IPR000313">
    <property type="entry name" value="PWWP_dom"/>
</dbReference>
<dbReference type="PANTHER" id="PTHR12550">
    <property type="entry name" value="HEPATOMA-DERIVED GROWTH FACTOR-RELATED"/>
    <property type="match status" value="1"/>
</dbReference>
<comment type="caution">
    <text evidence="5">The sequence shown here is derived from an EMBL/GenBank/DDBJ whole genome shotgun (WGS) entry which is preliminary data.</text>
</comment>
<feature type="compositionally biased region" description="Low complexity" evidence="2">
    <location>
        <begin position="225"/>
        <end position="234"/>
    </location>
</feature>
<feature type="region of interest" description="Disordered" evidence="2">
    <location>
        <begin position="1091"/>
        <end position="1122"/>
    </location>
</feature>
<feature type="domain" description="CID" evidence="4">
    <location>
        <begin position="898"/>
        <end position="1039"/>
    </location>
</feature>
<feature type="region of interest" description="Disordered" evidence="2">
    <location>
        <begin position="202"/>
        <end position="234"/>
    </location>
</feature>
<dbReference type="Pfam" id="PF00855">
    <property type="entry name" value="PWWP"/>
    <property type="match status" value="1"/>
</dbReference>
<feature type="region of interest" description="Disordered" evidence="2">
    <location>
        <begin position="680"/>
        <end position="704"/>
    </location>
</feature>
<dbReference type="PROSITE" id="PS50812">
    <property type="entry name" value="PWWP"/>
    <property type="match status" value="1"/>
</dbReference>
<feature type="compositionally biased region" description="Basic and acidic residues" evidence="2">
    <location>
        <begin position="1111"/>
        <end position="1122"/>
    </location>
</feature>
<evidence type="ECO:0000313" key="6">
    <source>
        <dbReference type="Proteomes" id="UP001174677"/>
    </source>
</evidence>
<dbReference type="SMART" id="SM00582">
    <property type="entry name" value="RPR"/>
    <property type="match status" value="1"/>
</dbReference>
<dbReference type="Gene3D" id="2.30.30.140">
    <property type="match status" value="1"/>
</dbReference>
<evidence type="ECO:0000259" key="4">
    <source>
        <dbReference type="PROSITE" id="PS51391"/>
    </source>
</evidence>
<keyword evidence="6" id="KW-1185">Reference proteome</keyword>
<sequence>MAPSRRRGAGKAAAAAAARRQWKVGDLVLAKVKGFPAWPATVSEPEKWGYPTDWKKVLVYFFGTQQIAFCNPADVEAFTEEKKQSLLIKRQGKGADFVRAVQEIIDSYEKSKKADQVDDLNSGYEDTLANGGNSVESSANFELKDQTETSEATTMVRNDPSLASSFAPDVAKAGSLHDKEVSLEQHTDNVVVTAKPVITTYTSRKRSGGLRSRKHAPQKKDSSVERSTSLSRLESSRFQNLVVPSNDGNKSAGEASTEVILSRSLRRNKQVRKSPDASEWDDVDSSAFVSRTVEDNGSEIVTVDSDSLSLNEGSTIDSACKPEHSETVADCLEEDVELSKGLDFQINAVVIKKKRKPNRKRVTNEATEPTARLDTVADLDAVVHSSSQNSQWACENLSERHNKDDGDEHLPLVKRARVRMGKLSSLEDHSSFSHVEEKTSNEVAVNSADAHNGLCQEVEERTSDEVAVATSEHIGPPYNFSDDCSADKGSFSAKVVLDNASPQNGCAQILGNRPQLSIAKEHQSFGCPADGEAALPPSKRLHRALEAMSANAAEEGQASADISTLKTLINGSSTSSMENSSDKFVDRKESDGSGEPNVESPGCRASALCSSSKRVLEESINPPLEEDICNQRIESSNSQEHYEDVLTEALDHDCGKNLGRSCFAGDIVAITIQQSTKDFTPNFDRRRDSLQSNHGSSGQLLRTKDEINSENVELRDVGDENLNKDVVLEHSRMSPSLISQVDEAAKGTSQNGSNVFQYSAEDTGCENAKSLRSLIDDDNRVNGISEAAKVVKYEQKRKETNYASISDDHLCGRNVLVAQSSPVPADGIESPAQTSPPTTSICHVSTSESANFIQNSQCSSPNHSHHKTVSTSIDEEKKESVVVLQHPKSFGKWNNYAEAQAALSSFEGMLGSLTRTKESIGRATRMAIDCAKFGLSTKVVEILVRNLESESSLHRRVDLFFLVDSITQCSRGLKGDVGGIYPSAIQAVLTRLLAAAAPPGSFAQENRRQCLRVLRLWLERRILPESVIRHHMRELDSLGGSSSAGAYSRRSARTERALDDPVRDMEGMLVDEYGSNSSFQLPGFCMPRMLRDEDEGSDSDGESFEAVTPEHNSETPEERDTTLAVEKHTHILEDVDGELEMEDVAPSCEVEGSSAVGIAAVNSVCNLQNQLELHFPLPFAPPLPQDVPPSSPPLPTSPPPPPPPPPPLAVPHSCGMPDPYISGVDSKLYANSHNMQDDMRESVGQPPAAPRINTSMSNGVHYHTTECRDQMQHCDSTNSFNSYSVHPVHTDGPNFHHKAYPPRPPHPPPSNQFSYVQAGQHVKSRRETPPPYHHRFHSSHNADGGNFYNNHERMRPVPYEINDSWRHPAPPFPGPRHPDKGRACYPSGPYGGPPREQDRIPHQGWSFPAGGMHHRNFMPFRPPPESAIPVSNRASSIWRPR</sequence>
<feature type="compositionally biased region" description="Pro residues" evidence="2">
    <location>
        <begin position="1182"/>
        <end position="1209"/>
    </location>
</feature>
<feature type="compositionally biased region" description="Acidic residues" evidence="2">
    <location>
        <begin position="1092"/>
        <end position="1103"/>
    </location>
</feature>
<feature type="region of interest" description="Disordered" evidence="2">
    <location>
        <begin position="1182"/>
        <end position="1217"/>
    </location>
</feature>
<dbReference type="EMBL" id="JARPOI010000002">
    <property type="protein sequence ID" value="KAJ9187667.1"/>
    <property type="molecule type" value="Genomic_DNA"/>
</dbReference>
<evidence type="ECO:0000256" key="1">
    <source>
        <dbReference type="ARBA" id="ARBA00022664"/>
    </source>
</evidence>
<feature type="region of interest" description="Disordered" evidence="2">
    <location>
        <begin position="1237"/>
        <end position="1257"/>
    </location>
</feature>
<feature type="compositionally biased region" description="Polar residues" evidence="2">
    <location>
        <begin position="690"/>
        <end position="700"/>
    </location>
</feature>
<evidence type="ECO:0000256" key="2">
    <source>
        <dbReference type="SAM" id="MobiDB-lite"/>
    </source>
</evidence>
<evidence type="ECO:0000313" key="5">
    <source>
        <dbReference type="EMBL" id="KAJ9187667.1"/>
    </source>
</evidence>
<evidence type="ECO:0000259" key="3">
    <source>
        <dbReference type="PROSITE" id="PS50812"/>
    </source>
</evidence>
<dbReference type="SMART" id="SM00293">
    <property type="entry name" value="PWWP"/>
    <property type="match status" value="1"/>
</dbReference>
<name>A0ABQ9N551_HEVBR</name>
<dbReference type="PANTHER" id="PTHR12550:SF49">
    <property type="entry name" value="PROTEIN HUA2-LIKE 2-RELATED"/>
    <property type="match status" value="1"/>
</dbReference>
<accession>A0ABQ9N551</accession>
<dbReference type="CDD" id="cd20147">
    <property type="entry name" value="PWWP_HULK"/>
    <property type="match status" value="1"/>
</dbReference>
<feature type="region of interest" description="Disordered" evidence="2">
    <location>
        <begin position="571"/>
        <end position="604"/>
    </location>
</feature>
<dbReference type="PROSITE" id="PS51391">
    <property type="entry name" value="CID"/>
    <property type="match status" value="1"/>
</dbReference>
<feature type="compositionally biased region" description="Pro residues" evidence="2">
    <location>
        <begin position="1301"/>
        <end position="1310"/>
    </location>
</feature>
<protein>
    <recommendedName>
        <fullName evidence="7">PWWP domain-containing protein</fullName>
    </recommendedName>
</protein>
<feature type="domain" description="PWWP" evidence="3">
    <location>
        <begin position="24"/>
        <end position="81"/>
    </location>
</feature>
<feature type="compositionally biased region" description="Basic residues" evidence="2">
    <location>
        <begin position="203"/>
        <end position="217"/>
    </location>
</feature>
<evidence type="ECO:0008006" key="7">
    <source>
        <dbReference type="Google" id="ProtNLM"/>
    </source>
</evidence>
<feature type="region of interest" description="Disordered" evidence="2">
    <location>
        <begin position="1294"/>
        <end position="1348"/>
    </location>
</feature>
<dbReference type="SUPFAM" id="SSF63748">
    <property type="entry name" value="Tudor/PWWP/MBT"/>
    <property type="match status" value="1"/>
</dbReference>
<feature type="region of interest" description="Disordered" evidence="2">
    <location>
        <begin position="1366"/>
        <end position="1394"/>
    </location>
</feature>
<proteinExistence type="predicted"/>
<dbReference type="Proteomes" id="UP001174677">
    <property type="component" value="Chromosome 2"/>
</dbReference>
<organism evidence="5 6">
    <name type="scientific">Hevea brasiliensis</name>
    <name type="common">Para rubber tree</name>
    <name type="synonym">Siphonia brasiliensis</name>
    <dbReference type="NCBI Taxonomy" id="3981"/>
    <lineage>
        <taxon>Eukaryota</taxon>
        <taxon>Viridiplantae</taxon>
        <taxon>Streptophyta</taxon>
        <taxon>Embryophyta</taxon>
        <taxon>Tracheophyta</taxon>
        <taxon>Spermatophyta</taxon>
        <taxon>Magnoliopsida</taxon>
        <taxon>eudicotyledons</taxon>
        <taxon>Gunneridae</taxon>
        <taxon>Pentapetalae</taxon>
        <taxon>rosids</taxon>
        <taxon>fabids</taxon>
        <taxon>Malpighiales</taxon>
        <taxon>Euphorbiaceae</taxon>
        <taxon>Crotonoideae</taxon>
        <taxon>Micrandreae</taxon>
        <taxon>Hevea</taxon>
    </lineage>
</organism>
<feature type="compositionally biased region" description="Basic and acidic residues" evidence="2">
    <location>
        <begin position="580"/>
        <end position="591"/>
    </location>
</feature>
<dbReference type="InterPro" id="IPR008942">
    <property type="entry name" value="ENTH_VHS"/>
</dbReference>
<dbReference type="Gene3D" id="1.25.40.90">
    <property type="match status" value="1"/>
</dbReference>